<proteinExistence type="predicted"/>
<name>A0A3G5A5M7_9VIRU</name>
<organism evidence="1">
    <name type="scientific">Hyperionvirus sp</name>
    <dbReference type="NCBI Taxonomy" id="2487770"/>
    <lineage>
        <taxon>Viruses</taxon>
        <taxon>Varidnaviria</taxon>
        <taxon>Bamfordvirae</taxon>
        <taxon>Nucleocytoviricota</taxon>
        <taxon>Megaviricetes</taxon>
        <taxon>Imitervirales</taxon>
        <taxon>Mimiviridae</taxon>
        <taxon>Klosneuvirinae</taxon>
    </lineage>
</organism>
<protein>
    <submittedName>
        <fullName evidence="1">Uncharacterized protein</fullName>
    </submittedName>
</protein>
<reference evidence="1" key="1">
    <citation type="submission" date="2018-10" db="EMBL/GenBank/DDBJ databases">
        <title>Hidden diversity of soil giant viruses.</title>
        <authorList>
            <person name="Schulz F."/>
            <person name="Alteio L."/>
            <person name="Goudeau D."/>
            <person name="Ryan E.M."/>
            <person name="Malmstrom R.R."/>
            <person name="Blanchard J."/>
            <person name="Woyke T."/>
        </authorList>
    </citation>
    <scope>NUCLEOTIDE SEQUENCE</scope>
    <source>
        <strain evidence="1">HYV1</strain>
    </source>
</reference>
<dbReference type="EMBL" id="MK072383">
    <property type="protein sequence ID" value="AYV82560.1"/>
    <property type="molecule type" value="Genomic_DNA"/>
</dbReference>
<evidence type="ECO:0000313" key="1">
    <source>
        <dbReference type="EMBL" id="AYV82560.1"/>
    </source>
</evidence>
<accession>A0A3G5A5M7</accession>
<sequence length="30" mass="3604">MVSDFPNMIRVCKDVEVDMSRMLLRYLVSR</sequence>
<gene>
    <name evidence="1" type="ORF">Hyperionvirus1_139</name>
</gene>